<gene>
    <name evidence="3" type="ORF">EV695_2713</name>
</gene>
<comment type="caution">
    <text evidence="3">The sequence shown here is derived from an EMBL/GenBank/DDBJ whole genome shotgun (WGS) entry which is preliminary data.</text>
</comment>
<dbReference type="InterPro" id="IPR025251">
    <property type="entry name" value="DUF4213"/>
</dbReference>
<reference evidence="3 4" key="1">
    <citation type="submission" date="2019-03" db="EMBL/GenBank/DDBJ databases">
        <title>Genomic Encyclopedia of Type Strains, Phase IV (KMG-IV): sequencing the most valuable type-strain genomes for metagenomic binning, comparative biology and taxonomic classification.</title>
        <authorList>
            <person name="Goeker M."/>
        </authorList>
    </citation>
    <scope>NUCLEOTIDE SEQUENCE [LARGE SCALE GENOMIC DNA]</scope>
    <source>
        <strain evidence="3 4">DSM 24830</strain>
    </source>
</reference>
<name>A0A4R1EXI8_9GAMM</name>
<feature type="domain" description="DUF4213" evidence="2">
    <location>
        <begin position="62"/>
        <end position="128"/>
    </location>
</feature>
<dbReference type="Proteomes" id="UP000294887">
    <property type="component" value="Unassembled WGS sequence"/>
</dbReference>
<dbReference type="Pfam" id="PF13938">
    <property type="entry name" value="DUF4213"/>
    <property type="match status" value="1"/>
</dbReference>
<sequence>MDINSEYIELFTDIAQQIELPKIEGFCLPQSDNDYENTNQEHNKKDIVTIDKNLKKKDEFGVVILEDGSAGAFYTSLDDTLIQLENHLENIYSNIKDENQSTLSLIKKFNSHSLHERAIALGAINAVSQFIMDKAGYIPTNKNNTSTGIDQARQGERIGMIGYFSPLIKRLTKKGIEVLVLEKNPGRVELQAGVVLTENVKDLTSCQHILCTASTLINYTLDEVLSHSKQAKSFSLIGPSGSSLPDILFERGVNAIGGYHFTDIPALKLALANKESWGHAGNKYQLTPEDYPGVETLLNRIKNKAK</sequence>
<evidence type="ECO:0000313" key="3">
    <source>
        <dbReference type="EMBL" id="TCJ84752.1"/>
    </source>
</evidence>
<dbReference type="AlphaFoldDB" id="A0A4R1EXI8"/>
<accession>A0A4R1EXI8</accession>
<proteinExistence type="predicted"/>
<evidence type="ECO:0000313" key="4">
    <source>
        <dbReference type="Proteomes" id="UP000294887"/>
    </source>
</evidence>
<dbReference type="OrthoDB" id="6398618at2"/>
<dbReference type="Pfam" id="PF04016">
    <property type="entry name" value="DUF364"/>
    <property type="match status" value="1"/>
</dbReference>
<evidence type="ECO:0000259" key="1">
    <source>
        <dbReference type="Pfam" id="PF04016"/>
    </source>
</evidence>
<dbReference type="SUPFAM" id="SSF159713">
    <property type="entry name" value="Dhaf3308-like"/>
    <property type="match status" value="1"/>
</dbReference>
<evidence type="ECO:0000259" key="2">
    <source>
        <dbReference type="Pfam" id="PF13938"/>
    </source>
</evidence>
<dbReference type="EMBL" id="SMFQ01000004">
    <property type="protein sequence ID" value="TCJ84752.1"/>
    <property type="molecule type" value="Genomic_DNA"/>
</dbReference>
<keyword evidence="4" id="KW-1185">Reference proteome</keyword>
<feature type="domain" description="Putative heavy-metal chelation" evidence="1">
    <location>
        <begin position="151"/>
        <end position="280"/>
    </location>
</feature>
<dbReference type="Gene3D" id="3.40.50.11590">
    <property type="match status" value="1"/>
</dbReference>
<dbReference type="RefSeq" id="WP_131906491.1">
    <property type="nucleotide sequence ID" value="NZ_BAAAFU010000006.1"/>
</dbReference>
<organism evidence="3 4">
    <name type="scientific">Cocleimonas flava</name>
    <dbReference type="NCBI Taxonomy" id="634765"/>
    <lineage>
        <taxon>Bacteria</taxon>
        <taxon>Pseudomonadati</taxon>
        <taxon>Pseudomonadota</taxon>
        <taxon>Gammaproteobacteria</taxon>
        <taxon>Thiotrichales</taxon>
        <taxon>Thiotrichaceae</taxon>
        <taxon>Cocleimonas</taxon>
    </lineage>
</organism>
<dbReference type="InterPro" id="IPR007161">
    <property type="entry name" value="DUF364"/>
</dbReference>
<protein>
    <submittedName>
        <fullName evidence="3">Uncharacterized protein (DUF4213/DUF364 family)</fullName>
    </submittedName>
</protein>